<dbReference type="RefSeq" id="WP_379027445.1">
    <property type="nucleotide sequence ID" value="NZ_JBHRXE010000001.1"/>
</dbReference>
<accession>A0ABV7RVE0</accession>
<reference evidence="2" key="1">
    <citation type="journal article" date="2019" name="Int. J. Syst. Evol. Microbiol.">
        <title>The Global Catalogue of Microorganisms (GCM) 10K type strain sequencing project: providing services to taxonomists for standard genome sequencing and annotation.</title>
        <authorList>
            <consortium name="The Broad Institute Genomics Platform"/>
            <consortium name="The Broad Institute Genome Sequencing Center for Infectious Disease"/>
            <person name="Wu L."/>
            <person name="Ma J."/>
        </authorList>
    </citation>
    <scope>NUCLEOTIDE SEQUENCE [LARGE SCALE GENOMIC DNA]</scope>
    <source>
        <strain evidence="2">VKM B-3226</strain>
    </source>
</reference>
<dbReference type="InterPro" id="IPR011051">
    <property type="entry name" value="RmlC_Cupin_sf"/>
</dbReference>
<evidence type="ECO:0000313" key="1">
    <source>
        <dbReference type="EMBL" id="MFC3567946.1"/>
    </source>
</evidence>
<name>A0ABV7RVE0_9RHOB</name>
<comment type="caution">
    <text evidence="1">The sequence shown here is derived from an EMBL/GenBank/DDBJ whole genome shotgun (WGS) entry which is preliminary data.</text>
</comment>
<protein>
    <submittedName>
        <fullName evidence="1">HutD family protein</fullName>
    </submittedName>
</protein>
<proteinExistence type="predicted"/>
<dbReference type="Proteomes" id="UP001595596">
    <property type="component" value="Unassembled WGS sequence"/>
</dbReference>
<keyword evidence="2" id="KW-1185">Reference proteome</keyword>
<dbReference type="PANTHER" id="PTHR37943:SF1">
    <property type="entry name" value="PROTEIN VES"/>
    <property type="match status" value="1"/>
</dbReference>
<dbReference type="SUPFAM" id="SSF51182">
    <property type="entry name" value="RmlC-like cupins"/>
    <property type="match status" value="1"/>
</dbReference>
<dbReference type="PANTHER" id="PTHR37943">
    <property type="entry name" value="PROTEIN VES"/>
    <property type="match status" value="1"/>
</dbReference>
<gene>
    <name evidence="1" type="ORF">ACFOMP_00565</name>
</gene>
<dbReference type="InterPro" id="IPR014710">
    <property type="entry name" value="RmlC-like_jellyroll"/>
</dbReference>
<organism evidence="1 2">
    <name type="scientific">Paracoccus simplex</name>
    <dbReference type="NCBI Taxonomy" id="2086346"/>
    <lineage>
        <taxon>Bacteria</taxon>
        <taxon>Pseudomonadati</taxon>
        <taxon>Pseudomonadota</taxon>
        <taxon>Alphaproteobacteria</taxon>
        <taxon>Rhodobacterales</taxon>
        <taxon>Paracoccaceae</taxon>
        <taxon>Paracoccus</taxon>
    </lineage>
</organism>
<sequence>MQDLLHLPETGYRTLPWKNGAGQTDEIWLWPTAADRDAFSIRISRAPIPQDGAFSSFQGADRVITVTEGQGLALDFGSETHRLEPLAPFRFDTALAPMGRPLGGAVRVFNVMAARHDWRIAGAGLAHAGDSVTAGLVVILALEAQRIRVGQADRALATQDTAVCRAAGPVRLGGRALAVRLEPAA</sequence>
<dbReference type="Pfam" id="PF05962">
    <property type="entry name" value="HutD"/>
    <property type="match status" value="1"/>
</dbReference>
<dbReference type="Gene3D" id="2.60.120.10">
    <property type="entry name" value="Jelly Rolls"/>
    <property type="match status" value="1"/>
</dbReference>
<dbReference type="InterPro" id="IPR010282">
    <property type="entry name" value="Uncharacterised_HutD/Ves"/>
</dbReference>
<dbReference type="EMBL" id="JBHRXE010000001">
    <property type="protein sequence ID" value="MFC3567946.1"/>
    <property type="molecule type" value="Genomic_DNA"/>
</dbReference>
<evidence type="ECO:0000313" key="2">
    <source>
        <dbReference type="Proteomes" id="UP001595596"/>
    </source>
</evidence>